<name>A0AAN8K2T4_PATCE</name>
<evidence type="ECO:0000256" key="1">
    <source>
        <dbReference type="SAM" id="Phobius"/>
    </source>
</evidence>
<accession>A0AAN8K2T4</accession>
<gene>
    <name evidence="2" type="ORF">SNE40_004378</name>
</gene>
<keyword evidence="3" id="KW-1185">Reference proteome</keyword>
<dbReference type="Proteomes" id="UP001347796">
    <property type="component" value="Unassembled WGS sequence"/>
</dbReference>
<keyword evidence="1" id="KW-1133">Transmembrane helix</keyword>
<dbReference type="EMBL" id="JAZGQO010000003">
    <property type="protein sequence ID" value="KAK6188128.1"/>
    <property type="molecule type" value="Genomic_DNA"/>
</dbReference>
<keyword evidence="1" id="KW-0472">Membrane</keyword>
<proteinExistence type="predicted"/>
<sequence>MAASLAIRKRQLEEKLGLWDEEYIKSNFQWEITNITWDILNGRYDIFSHPSLKDEKNEEFVFCILIKDIHASIWAVKDSDLKNVSTLVSRKFVSPCPIEQFLISPSTVRRYHVVFEEQTDRYLVQVDTPYITQAKYDICLYIGTLTISQKALDVIMASIADKTYLLLQSDCLEYCKHFVYLYFELIEEEMDRDQKKLLEKLTVTTSVVSRVGERSSRQHPSSGFSMRSFLTSTFFQVFVGSVLCNSMFLAGWYFFSRT</sequence>
<evidence type="ECO:0000313" key="3">
    <source>
        <dbReference type="Proteomes" id="UP001347796"/>
    </source>
</evidence>
<reference evidence="2 3" key="1">
    <citation type="submission" date="2024-01" db="EMBL/GenBank/DDBJ databases">
        <title>The genome of the rayed Mediterranean limpet Patella caerulea (Linnaeus, 1758).</title>
        <authorList>
            <person name="Anh-Thu Weber A."/>
            <person name="Halstead-Nussloch G."/>
        </authorList>
    </citation>
    <scope>NUCLEOTIDE SEQUENCE [LARGE SCALE GENOMIC DNA]</scope>
    <source>
        <strain evidence="2">AATW-2023a</strain>
        <tissue evidence="2">Whole specimen</tissue>
    </source>
</reference>
<protein>
    <submittedName>
        <fullName evidence="2">Uncharacterized protein</fullName>
    </submittedName>
</protein>
<dbReference type="AlphaFoldDB" id="A0AAN8K2T4"/>
<keyword evidence="1" id="KW-0812">Transmembrane</keyword>
<comment type="caution">
    <text evidence="2">The sequence shown here is derived from an EMBL/GenBank/DDBJ whole genome shotgun (WGS) entry which is preliminary data.</text>
</comment>
<feature type="transmembrane region" description="Helical" evidence="1">
    <location>
        <begin position="234"/>
        <end position="255"/>
    </location>
</feature>
<organism evidence="2 3">
    <name type="scientific">Patella caerulea</name>
    <name type="common">Rayed Mediterranean limpet</name>
    <dbReference type="NCBI Taxonomy" id="87958"/>
    <lineage>
        <taxon>Eukaryota</taxon>
        <taxon>Metazoa</taxon>
        <taxon>Spiralia</taxon>
        <taxon>Lophotrochozoa</taxon>
        <taxon>Mollusca</taxon>
        <taxon>Gastropoda</taxon>
        <taxon>Patellogastropoda</taxon>
        <taxon>Patelloidea</taxon>
        <taxon>Patellidae</taxon>
        <taxon>Patella</taxon>
    </lineage>
</organism>
<evidence type="ECO:0000313" key="2">
    <source>
        <dbReference type="EMBL" id="KAK6188128.1"/>
    </source>
</evidence>